<feature type="transmembrane region" description="Helical" evidence="1">
    <location>
        <begin position="12"/>
        <end position="31"/>
    </location>
</feature>
<proteinExistence type="predicted"/>
<dbReference type="Proteomes" id="UP000245539">
    <property type="component" value="Unassembled WGS sequence"/>
</dbReference>
<gene>
    <name evidence="2" type="ORF">DKW60_09700</name>
</gene>
<keyword evidence="3" id="KW-1185">Reference proteome</keyword>
<keyword evidence="1" id="KW-0812">Transmembrane</keyword>
<organism evidence="2 3">
    <name type="scientific">Leucothrix pacifica</name>
    <dbReference type="NCBI Taxonomy" id="1247513"/>
    <lineage>
        <taxon>Bacteria</taxon>
        <taxon>Pseudomonadati</taxon>
        <taxon>Pseudomonadota</taxon>
        <taxon>Gammaproteobacteria</taxon>
        <taxon>Thiotrichales</taxon>
        <taxon>Thiotrichaceae</taxon>
        <taxon>Leucothrix</taxon>
    </lineage>
</organism>
<evidence type="ECO:0000313" key="2">
    <source>
        <dbReference type="EMBL" id="PWQ97645.1"/>
    </source>
</evidence>
<keyword evidence="1" id="KW-1133">Transmembrane helix</keyword>
<comment type="caution">
    <text evidence="2">The sequence shown here is derived from an EMBL/GenBank/DDBJ whole genome shotgun (WGS) entry which is preliminary data.</text>
</comment>
<protein>
    <submittedName>
        <fullName evidence="2">Uncharacterized protein</fullName>
    </submittedName>
</protein>
<keyword evidence="1" id="KW-0472">Membrane</keyword>
<evidence type="ECO:0000313" key="3">
    <source>
        <dbReference type="Proteomes" id="UP000245539"/>
    </source>
</evidence>
<dbReference type="AlphaFoldDB" id="A0A317CGG7"/>
<evidence type="ECO:0000256" key="1">
    <source>
        <dbReference type="SAM" id="Phobius"/>
    </source>
</evidence>
<sequence>MASTWDTLDKIGIVVGIFTGLISLMIWVYLLRNEKRDNDLIAITLHVPENNFSATLPGKIRRKNLTRAELQGLLGMLPMQEAGKRYQIPALNDPAFFDGLMLAQVDRDIHEVVIDCEPEDLQQFNQTRLAQVCVLNQEVK</sequence>
<dbReference type="OrthoDB" id="5625343at2"/>
<dbReference type="EMBL" id="QGKM01000023">
    <property type="protein sequence ID" value="PWQ97645.1"/>
    <property type="molecule type" value="Genomic_DNA"/>
</dbReference>
<accession>A0A317CGG7</accession>
<dbReference type="RefSeq" id="WP_109837460.1">
    <property type="nucleotide sequence ID" value="NZ_QGKM01000023.1"/>
</dbReference>
<name>A0A317CGG7_9GAMM</name>
<reference evidence="2 3" key="1">
    <citation type="submission" date="2018-05" db="EMBL/GenBank/DDBJ databases">
        <title>Leucothrix arctica sp. nov., isolated from Arctic seawater.</title>
        <authorList>
            <person name="Choi A."/>
            <person name="Baek K."/>
        </authorList>
    </citation>
    <scope>NUCLEOTIDE SEQUENCE [LARGE SCALE GENOMIC DNA]</scope>
    <source>
        <strain evidence="2 3">JCM 18388</strain>
    </source>
</reference>